<comment type="caution">
    <text evidence="1">The sequence shown here is derived from an EMBL/GenBank/DDBJ whole genome shotgun (WGS) entry which is preliminary data.</text>
</comment>
<gene>
    <name evidence="1" type="ORF">Tsubulata_026884</name>
</gene>
<name>A0A9Q0GDX7_9ROSI</name>
<keyword evidence="2" id="KW-1185">Reference proteome</keyword>
<evidence type="ECO:0000313" key="2">
    <source>
        <dbReference type="Proteomes" id="UP001141552"/>
    </source>
</evidence>
<dbReference type="Proteomes" id="UP001141552">
    <property type="component" value="Unassembled WGS sequence"/>
</dbReference>
<evidence type="ECO:0000313" key="1">
    <source>
        <dbReference type="EMBL" id="KAJ4848067.1"/>
    </source>
</evidence>
<protein>
    <submittedName>
        <fullName evidence="1">Uncharacterized protein</fullName>
    </submittedName>
</protein>
<dbReference type="EMBL" id="JAKUCV010001013">
    <property type="protein sequence ID" value="KAJ4848067.1"/>
    <property type="molecule type" value="Genomic_DNA"/>
</dbReference>
<reference evidence="1" key="1">
    <citation type="submission" date="2022-02" db="EMBL/GenBank/DDBJ databases">
        <authorList>
            <person name="Henning P.M."/>
            <person name="McCubbin A.G."/>
            <person name="Shore J.S."/>
        </authorList>
    </citation>
    <scope>NUCLEOTIDE SEQUENCE</scope>
    <source>
        <strain evidence="1">F60SS</strain>
        <tissue evidence="1">Leaves</tissue>
    </source>
</reference>
<feature type="non-terminal residue" evidence="1">
    <location>
        <position position="85"/>
    </location>
</feature>
<accession>A0A9Q0GDX7</accession>
<organism evidence="1 2">
    <name type="scientific">Turnera subulata</name>
    <dbReference type="NCBI Taxonomy" id="218843"/>
    <lineage>
        <taxon>Eukaryota</taxon>
        <taxon>Viridiplantae</taxon>
        <taxon>Streptophyta</taxon>
        <taxon>Embryophyta</taxon>
        <taxon>Tracheophyta</taxon>
        <taxon>Spermatophyta</taxon>
        <taxon>Magnoliopsida</taxon>
        <taxon>eudicotyledons</taxon>
        <taxon>Gunneridae</taxon>
        <taxon>Pentapetalae</taxon>
        <taxon>rosids</taxon>
        <taxon>fabids</taxon>
        <taxon>Malpighiales</taxon>
        <taxon>Passifloraceae</taxon>
        <taxon>Turnera</taxon>
    </lineage>
</organism>
<reference evidence="1" key="2">
    <citation type="journal article" date="2023" name="Plants (Basel)">
        <title>Annotation of the Turnera subulata (Passifloraceae) Draft Genome Reveals the S-Locus Evolved after the Divergence of Turneroideae from Passifloroideae in a Stepwise Manner.</title>
        <authorList>
            <person name="Henning P.M."/>
            <person name="Roalson E.H."/>
            <person name="Mir W."/>
            <person name="McCubbin A.G."/>
            <person name="Shore J.S."/>
        </authorList>
    </citation>
    <scope>NUCLEOTIDE SEQUENCE</scope>
    <source>
        <strain evidence="1">F60SS</strain>
    </source>
</reference>
<proteinExistence type="predicted"/>
<sequence length="85" mass="8930">MSNPLGSGGLITAIGVFLGVNLSEFTPLSDSTSLGVNTMVHMGLLGSNTQGGDAHIFSMQGDGFYRCRAEFLLHSSLTAYFSRGI</sequence>
<dbReference type="AlphaFoldDB" id="A0A9Q0GDX7"/>